<proteinExistence type="inferred from homology"/>
<dbReference type="PANTHER" id="PTHR33643:SF1">
    <property type="entry name" value="UREASE ACCESSORY PROTEIN D"/>
    <property type="match status" value="1"/>
</dbReference>
<name>A0ABT0WG22_9BACI</name>
<comment type="similarity">
    <text evidence="1">Belongs to the UreD family.</text>
</comment>
<evidence type="ECO:0000313" key="3">
    <source>
        <dbReference type="EMBL" id="MCM2534007.1"/>
    </source>
</evidence>
<dbReference type="PANTHER" id="PTHR33643">
    <property type="entry name" value="UREASE ACCESSORY PROTEIN D"/>
    <property type="match status" value="1"/>
</dbReference>
<dbReference type="Proteomes" id="UP001523262">
    <property type="component" value="Unassembled WGS sequence"/>
</dbReference>
<protein>
    <submittedName>
        <fullName evidence="3">Urease accessory protein UreD</fullName>
    </submittedName>
</protein>
<evidence type="ECO:0000313" key="4">
    <source>
        <dbReference type="Proteomes" id="UP001523262"/>
    </source>
</evidence>
<keyword evidence="2" id="KW-0143">Chaperone</keyword>
<accession>A0ABT0WG22</accession>
<evidence type="ECO:0000256" key="2">
    <source>
        <dbReference type="ARBA" id="ARBA00023186"/>
    </source>
</evidence>
<organism evidence="3 4">
    <name type="scientific">Neobacillus pocheonensis</name>
    <dbReference type="NCBI Taxonomy" id="363869"/>
    <lineage>
        <taxon>Bacteria</taxon>
        <taxon>Bacillati</taxon>
        <taxon>Bacillota</taxon>
        <taxon>Bacilli</taxon>
        <taxon>Bacillales</taxon>
        <taxon>Bacillaceae</taxon>
        <taxon>Neobacillus</taxon>
    </lineage>
</organism>
<keyword evidence="4" id="KW-1185">Reference proteome</keyword>
<gene>
    <name evidence="3" type="ORF">NDK43_18610</name>
</gene>
<dbReference type="InterPro" id="IPR002669">
    <property type="entry name" value="UreD"/>
</dbReference>
<sequence length="178" mass="20363">MDIFLKKGSTLEYLPDSIIAYQNAQFKQHTVIRMEPGASFICTEILTPGWAPDGRLFQYQLLQAKLEIYLEDQLILFDHVKLEPDQDMQGIGIMEGYTHFGTMFVIDDRVNRELVEELHELFQTLPGSRIGVSMLSVSGFALRVLGNTTQEVEKILSLGHESIRKKVLGKEPVFLRKY</sequence>
<reference evidence="3 4" key="1">
    <citation type="submission" date="2022-06" db="EMBL/GenBank/DDBJ databases">
        <authorList>
            <person name="Jeon C.O."/>
        </authorList>
    </citation>
    <scope>NUCLEOTIDE SEQUENCE [LARGE SCALE GENOMIC DNA]</scope>
    <source>
        <strain evidence="3 4">KCTC 13943</strain>
    </source>
</reference>
<dbReference type="EMBL" id="JAMQCR010000001">
    <property type="protein sequence ID" value="MCM2534007.1"/>
    <property type="molecule type" value="Genomic_DNA"/>
</dbReference>
<comment type="caution">
    <text evidence="3">The sequence shown here is derived from an EMBL/GenBank/DDBJ whole genome shotgun (WGS) entry which is preliminary data.</text>
</comment>
<dbReference type="Pfam" id="PF01774">
    <property type="entry name" value="UreD"/>
    <property type="match status" value="1"/>
</dbReference>
<evidence type="ECO:0000256" key="1">
    <source>
        <dbReference type="ARBA" id="ARBA00007177"/>
    </source>
</evidence>